<dbReference type="EMBL" id="LWMN01000010">
    <property type="protein sequence ID" value="OAQ56245.1"/>
    <property type="molecule type" value="Genomic_DNA"/>
</dbReference>
<name>A0A179ESN1_ENTTH</name>
<dbReference type="KEGG" id="eth:CK496_05370"/>
<sequence>MTKLTIAIQNKAGELRTAARGEERKEMPLTDSAENLVHLAMRNFKYQEGDQIVVQADQPETYLMVKLDETLATSLIYLSGNSWSYPISFLPNVLAARPKERFAGESHYLSARVATAEEITMYQNLALNPHDQKVFTGSYPHAEANVETRNDATFFACNAIDGIYANHSHGSYPFQSWGINQQQDAALTILFGREVELDKVVFTWRADFPHDSYWTQVSLCFSDGTKEVFQTTKTARPQTFEFNQRRVTTVTFEELIQADDDSPFPALTQIECFGRNVNIEEN</sequence>
<dbReference type="AlphaFoldDB" id="A0A179ESN1"/>
<protein>
    <submittedName>
        <fullName evidence="1">Uncharacterized protein</fullName>
    </submittedName>
</protein>
<dbReference type="RefSeq" id="WP_067481729.1">
    <property type="nucleotide sequence ID" value="NZ_BSWU01000001.1"/>
</dbReference>
<reference evidence="1 2" key="1">
    <citation type="submission" date="2016-04" db="EMBL/GenBank/DDBJ databases">
        <title>Draft genome of an Enterococcus thailandicus strain isolated from bovine feces.</title>
        <authorList>
            <person name="Beukers A.G."/>
            <person name="Zaheer R."/>
            <person name="Goji N."/>
            <person name="Cook S.R."/>
            <person name="Amoako K."/>
            <person name="Chaves A.V."/>
            <person name="Ward M.P."/>
            <person name="Mcallister T.A."/>
        </authorList>
    </citation>
    <scope>NUCLEOTIDE SEQUENCE [LARGE SCALE GENOMIC DNA]</scope>
    <source>
        <strain evidence="1 2">F0711D 46</strain>
    </source>
</reference>
<keyword evidence="2" id="KW-1185">Reference proteome</keyword>
<dbReference type="GeneID" id="77487066"/>
<gene>
    <name evidence="1" type="ORF">A6E74_02200</name>
</gene>
<accession>A0A179ESN1</accession>
<organism evidence="1 2">
    <name type="scientific">Enterococcus thailandicus</name>
    <dbReference type="NCBI Taxonomy" id="417368"/>
    <lineage>
        <taxon>Bacteria</taxon>
        <taxon>Bacillati</taxon>
        <taxon>Bacillota</taxon>
        <taxon>Bacilli</taxon>
        <taxon>Lactobacillales</taxon>
        <taxon>Enterococcaceae</taxon>
        <taxon>Enterococcus</taxon>
    </lineage>
</organism>
<proteinExistence type="predicted"/>
<dbReference type="Gene3D" id="2.60.120.260">
    <property type="entry name" value="Galactose-binding domain-like"/>
    <property type="match status" value="1"/>
</dbReference>
<comment type="caution">
    <text evidence="1">The sequence shown here is derived from an EMBL/GenBank/DDBJ whole genome shotgun (WGS) entry which is preliminary data.</text>
</comment>
<dbReference type="Proteomes" id="UP000078516">
    <property type="component" value="Unassembled WGS sequence"/>
</dbReference>
<evidence type="ECO:0000313" key="1">
    <source>
        <dbReference type="EMBL" id="OAQ56245.1"/>
    </source>
</evidence>
<evidence type="ECO:0000313" key="2">
    <source>
        <dbReference type="Proteomes" id="UP000078516"/>
    </source>
</evidence>